<evidence type="ECO:0000256" key="1">
    <source>
        <dbReference type="SAM" id="Coils"/>
    </source>
</evidence>
<reference evidence="3" key="1">
    <citation type="submission" date="2020-09" db="EMBL/GenBank/DDBJ databases">
        <title>Genome seq and assembly of Limnohabitants sp.</title>
        <authorList>
            <person name="Chhetri G."/>
        </authorList>
    </citation>
    <scope>NUCLEOTIDE SEQUENCE</scope>
    <source>
        <strain evidence="3">JUR4</strain>
    </source>
</reference>
<proteinExistence type="predicted"/>
<feature type="transmembrane region" description="Helical" evidence="2">
    <location>
        <begin position="6"/>
        <end position="23"/>
    </location>
</feature>
<dbReference type="Proteomes" id="UP000647424">
    <property type="component" value="Unassembled WGS sequence"/>
</dbReference>
<dbReference type="EMBL" id="JACYFT010000007">
    <property type="protein sequence ID" value="MBD8052012.1"/>
    <property type="molecule type" value="Genomic_DNA"/>
</dbReference>
<feature type="transmembrane region" description="Helical" evidence="2">
    <location>
        <begin position="52"/>
        <end position="69"/>
    </location>
</feature>
<protein>
    <submittedName>
        <fullName evidence="3">Uncharacterized protein</fullName>
    </submittedName>
</protein>
<comment type="caution">
    <text evidence="3">The sequence shown here is derived from an EMBL/GenBank/DDBJ whole genome shotgun (WGS) entry which is preliminary data.</text>
</comment>
<feature type="coiled-coil region" evidence="1">
    <location>
        <begin position="142"/>
        <end position="180"/>
    </location>
</feature>
<keyword evidence="2" id="KW-1133">Transmembrane helix</keyword>
<organism evidence="3 4">
    <name type="scientific">Limnohabitans radicicola</name>
    <dbReference type="NCBI Taxonomy" id="2771427"/>
    <lineage>
        <taxon>Bacteria</taxon>
        <taxon>Pseudomonadati</taxon>
        <taxon>Pseudomonadota</taxon>
        <taxon>Betaproteobacteria</taxon>
        <taxon>Burkholderiales</taxon>
        <taxon>Comamonadaceae</taxon>
        <taxon>Limnohabitans</taxon>
    </lineage>
</organism>
<keyword evidence="1" id="KW-0175">Coiled coil</keyword>
<dbReference type="AlphaFoldDB" id="A0A927INF6"/>
<keyword evidence="2" id="KW-0812">Transmembrane</keyword>
<evidence type="ECO:0000256" key="2">
    <source>
        <dbReference type="SAM" id="Phobius"/>
    </source>
</evidence>
<gene>
    <name evidence="3" type="ORF">IC609_15855</name>
</gene>
<keyword evidence="2" id="KW-0472">Membrane</keyword>
<feature type="transmembrane region" description="Helical" evidence="2">
    <location>
        <begin position="30"/>
        <end position="46"/>
    </location>
</feature>
<name>A0A927INF6_9BURK</name>
<keyword evidence="4" id="KW-1185">Reference proteome</keyword>
<sequence>MQLSQIVIGFIAGGVLLSIAWAMDSKLLRLVAILVTAAFVLSGLGASRNAGMAMLAAIAAAWFAMSLYLKHKPREIEFGKDFMQDLKARVEAREALMPKEVTPLVPISAPTPAVTEIIDLIELTEEEKVANLEKDAVLAERRTEALLKIRAAEHRLQQAKNEDAEKAARLQKQLDKEKNQPPPPMTPEQKVQAILELETARSKHIQQLRDAGHSEDSLAIAAIDVEYDNKLKSLHNIRPAK</sequence>
<accession>A0A927INF6</accession>
<evidence type="ECO:0000313" key="3">
    <source>
        <dbReference type="EMBL" id="MBD8052012.1"/>
    </source>
</evidence>
<dbReference type="RefSeq" id="WP_191820502.1">
    <property type="nucleotide sequence ID" value="NZ_JACYFT010000007.1"/>
</dbReference>
<evidence type="ECO:0000313" key="4">
    <source>
        <dbReference type="Proteomes" id="UP000647424"/>
    </source>
</evidence>